<feature type="domain" description="Tyrosine-protein phosphatase" evidence="3">
    <location>
        <begin position="34"/>
        <end position="175"/>
    </location>
</feature>
<dbReference type="Pfam" id="PF00782">
    <property type="entry name" value="DSPc"/>
    <property type="match status" value="1"/>
</dbReference>
<evidence type="ECO:0000256" key="1">
    <source>
        <dbReference type="ARBA" id="ARBA00022801"/>
    </source>
</evidence>
<dbReference type="PANTHER" id="PTHR10159:SF519">
    <property type="entry name" value="DUAL SPECIFICITY PROTEIN PHOSPHATASE MPK3"/>
    <property type="match status" value="1"/>
</dbReference>
<comment type="caution">
    <text evidence="5">The sequence shown here is derived from an EMBL/GenBank/DDBJ whole genome shotgun (WGS) entry which is preliminary data.</text>
</comment>
<dbReference type="SUPFAM" id="SSF52799">
    <property type="entry name" value="(Phosphotyrosine protein) phosphatases II"/>
    <property type="match status" value="1"/>
</dbReference>
<dbReference type="AlphaFoldDB" id="A0A495J8X9"/>
<evidence type="ECO:0000313" key="6">
    <source>
        <dbReference type="Proteomes" id="UP000268007"/>
    </source>
</evidence>
<sequence>MYGKLRSLWVIFKIFVMKILDNLHRVIFGLPILKRCQITANLFLGSQYNKIGLKKLHKLGVTAIVNMRIHSVYKSAQYKGFKYLHLPTVDNTPPPIDDLLKGALFIENEINHGGKAYVHCRQGLGRGPTMALAYLIKIGTTLPDALALIKKVRPFASPRPGQIERLKEFEVYCRKNFG</sequence>
<keyword evidence="6" id="KW-1185">Reference proteome</keyword>
<dbReference type="CDD" id="cd14498">
    <property type="entry name" value="DSP"/>
    <property type="match status" value="1"/>
</dbReference>
<dbReference type="PROSITE" id="PS50054">
    <property type="entry name" value="TYR_PHOSPHATASE_DUAL"/>
    <property type="match status" value="1"/>
</dbReference>
<evidence type="ECO:0000259" key="3">
    <source>
        <dbReference type="PROSITE" id="PS50054"/>
    </source>
</evidence>
<dbReference type="InterPro" id="IPR020422">
    <property type="entry name" value="TYR_PHOSPHATASE_DUAL_dom"/>
</dbReference>
<dbReference type="InterPro" id="IPR000340">
    <property type="entry name" value="Dual-sp_phosphatase_cat-dom"/>
</dbReference>
<dbReference type="PROSITE" id="PS50056">
    <property type="entry name" value="TYR_PHOSPHATASE_2"/>
    <property type="match status" value="1"/>
</dbReference>
<feature type="domain" description="Tyrosine specific protein phosphatases" evidence="4">
    <location>
        <begin position="97"/>
        <end position="164"/>
    </location>
</feature>
<gene>
    <name evidence="5" type="ORF">BDD43_5181</name>
</gene>
<evidence type="ECO:0000259" key="4">
    <source>
        <dbReference type="PROSITE" id="PS50056"/>
    </source>
</evidence>
<dbReference type="Proteomes" id="UP000268007">
    <property type="component" value="Unassembled WGS sequence"/>
</dbReference>
<keyword evidence="2" id="KW-0904">Protein phosphatase</keyword>
<evidence type="ECO:0000313" key="5">
    <source>
        <dbReference type="EMBL" id="RKR84928.1"/>
    </source>
</evidence>
<proteinExistence type="predicted"/>
<dbReference type="FunFam" id="3.90.190.10:FF:000157">
    <property type="entry name" value="Protein-tyrosine phosphatase"/>
    <property type="match status" value="1"/>
</dbReference>
<dbReference type="EMBL" id="RBKU01000001">
    <property type="protein sequence ID" value="RKR84928.1"/>
    <property type="molecule type" value="Genomic_DNA"/>
</dbReference>
<reference evidence="5 6" key="1">
    <citation type="submission" date="2018-10" db="EMBL/GenBank/DDBJ databases">
        <title>Genomic Encyclopedia of Archaeal and Bacterial Type Strains, Phase II (KMG-II): from individual species to whole genera.</title>
        <authorList>
            <person name="Goeker M."/>
        </authorList>
    </citation>
    <scope>NUCLEOTIDE SEQUENCE [LARGE SCALE GENOMIC DNA]</scope>
    <source>
        <strain evidence="5 6">DSM 18602</strain>
    </source>
</reference>
<protein>
    <submittedName>
        <fullName evidence="5">Dual specificity protein phosphatase-like protein</fullName>
    </submittedName>
</protein>
<keyword evidence="1" id="KW-0378">Hydrolase</keyword>
<dbReference type="SMART" id="SM00195">
    <property type="entry name" value="DSPc"/>
    <property type="match status" value="1"/>
</dbReference>
<dbReference type="InterPro" id="IPR000387">
    <property type="entry name" value="Tyr_Pase_dom"/>
</dbReference>
<evidence type="ECO:0000256" key="2">
    <source>
        <dbReference type="ARBA" id="ARBA00022912"/>
    </source>
</evidence>
<dbReference type="PANTHER" id="PTHR10159">
    <property type="entry name" value="DUAL SPECIFICITY PROTEIN PHOSPHATASE"/>
    <property type="match status" value="1"/>
</dbReference>
<name>A0A495J8X9_9SPHI</name>
<dbReference type="InterPro" id="IPR029021">
    <property type="entry name" value="Prot-tyrosine_phosphatase-like"/>
</dbReference>
<accession>A0A495J8X9</accession>
<dbReference type="Gene3D" id="3.90.190.10">
    <property type="entry name" value="Protein tyrosine phosphatase superfamily"/>
    <property type="match status" value="1"/>
</dbReference>
<organism evidence="5 6">
    <name type="scientific">Mucilaginibacter gracilis</name>
    <dbReference type="NCBI Taxonomy" id="423350"/>
    <lineage>
        <taxon>Bacteria</taxon>
        <taxon>Pseudomonadati</taxon>
        <taxon>Bacteroidota</taxon>
        <taxon>Sphingobacteriia</taxon>
        <taxon>Sphingobacteriales</taxon>
        <taxon>Sphingobacteriaceae</taxon>
        <taxon>Mucilaginibacter</taxon>
    </lineage>
</organism>
<dbReference type="GO" id="GO:0004721">
    <property type="term" value="F:phosphoprotein phosphatase activity"/>
    <property type="evidence" value="ECO:0007669"/>
    <property type="project" value="UniProtKB-KW"/>
</dbReference>